<dbReference type="Pfam" id="PF00441">
    <property type="entry name" value="Acyl-CoA_dh_1"/>
    <property type="match status" value="1"/>
</dbReference>
<reference evidence="11" key="3">
    <citation type="submission" date="2023-07" db="EMBL/GenBank/DDBJ databases">
        <title>Description of Mycobacterium gordonae subsp. intergordonae subsp.nov. and Mycobacterium gordonae subsp. gordonae subsp. nov.</title>
        <authorList>
            <person name="Huang H."/>
        </authorList>
    </citation>
    <scope>NUCLEOTIDE SEQUENCE [LARGE SCALE GENOMIC DNA]</scope>
    <source>
        <strain evidence="11">24</strain>
    </source>
</reference>
<dbReference type="InterPro" id="IPR046373">
    <property type="entry name" value="Acyl-CoA_Oxase/DH_mid-dom_sf"/>
</dbReference>
<evidence type="ECO:0000259" key="8">
    <source>
        <dbReference type="Pfam" id="PF02770"/>
    </source>
</evidence>
<evidence type="ECO:0000256" key="1">
    <source>
        <dbReference type="ARBA" id="ARBA00001974"/>
    </source>
</evidence>
<dbReference type="InterPro" id="IPR052161">
    <property type="entry name" value="Mycobact_Acyl-CoA_DH"/>
</dbReference>
<feature type="domain" description="Acyl-CoA dehydrogenase/oxidase C-terminal" evidence="7">
    <location>
        <begin position="233"/>
        <end position="367"/>
    </location>
</feature>
<organism evidence="10 11">
    <name type="scientific">Mycobacterium vicinigordonae</name>
    <dbReference type="NCBI Taxonomy" id="1719132"/>
    <lineage>
        <taxon>Bacteria</taxon>
        <taxon>Bacillati</taxon>
        <taxon>Actinomycetota</taxon>
        <taxon>Actinomycetes</taxon>
        <taxon>Mycobacteriales</taxon>
        <taxon>Mycobacteriaceae</taxon>
        <taxon>Mycobacterium</taxon>
    </lineage>
</organism>
<evidence type="ECO:0000256" key="3">
    <source>
        <dbReference type="ARBA" id="ARBA00022630"/>
    </source>
</evidence>
<dbReference type="SUPFAM" id="SSF47203">
    <property type="entry name" value="Acyl-CoA dehydrogenase C-terminal domain-like"/>
    <property type="match status" value="1"/>
</dbReference>
<dbReference type="Gene3D" id="2.40.110.10">
    <property type="entry name" value="Butyryl-CoA Dehydrogenase, subunit A, domain 2"/>
    <property type="match status" value="1"/>
</dbReference>
<protein>
    <submittedName>
        <fullName evidence="10">Acyl-CoA dehydrogenase family protein</fullName>
    </submittedName>
</protein>
<dbReference type="FunFam" id="2.40.110.10:FF:000011">
    <property type="entry name" value="Acyl-CoA dehydrogenase FadE34"/>
    <property type="match status" value="1"/>
</dbReference>
<dbReference type="InterPro" id="IPR037069">
    <property type="entry name" value="AcylCoA_DH/ox_N_sf"/>
</dbReference>
<dbReference type="AlphaFoldDB" id="A0A7D6I8X5"/>
<reference evidence="11" key="1">
    <citation type="submission" date="2020-07" db="EMBL/GenBank/DDBJ databases">
        <title>Description of Mycobacterium gordonae subsp. intergordonae subsp.nov. and Mycobacterium gordonae subsp. gordonae subsp. nov.</title>
        <authorList>
            <person name="Yu X."/>
        </authorList>
    </citation>
    <scope>NUCLEOTIDE SEQUENCE [LARGE SCALE GENOMIC DNA]</scope>
    <source>
        <strain evidence="11">24</strain>
    </source>
</reference>
<sequence length="376" mass="41380">MSTTDTGSPRTIAQLRTAVRDLTDQWLAEGRYTPRSDCWLRSFNLQFSRELADRRLIGLTLPAEFGGGGQDARSRLVVTEELLRAGAPVAAHWIGDRQIGPTILRYGNRDLQCEILPGIVKAEIVFCLGMSEPEAGSDLAAVRTAARKVVGGWRINGRKTWTSHAHHATHSYVLARTDAAGRKHDGLTEFIVDMAADGVEVQPIWDMSDEHHFNEVTFTEVFVPEHRLIGTAGRGWRQVVEQLSFERGGPERVLSTYPLLREVITHLRHTHDTRFDTELGKLVARLSTLRRQCWEIAEALDAGRAPVTEAAMVKQQGTSFEIDVIEFARRAACGSANHDAIARALLAAPGFSIRGGSSDVLLSIVANSEATKKATA</sequence>
<gene>
    <name evidence="10" type="ORF">H0P51_00655</name>
</gene>
<dbReference type="InterPro" id="IPR009100">
    <property type="entry name" value="AcylCoA_DH/oxidase_NM_dom_sf"/>
</dbReference>
<dbReference type="EMBL" id="CP059165">
    <property type="protein sequence ID" value="QLL07577.1"/>
    <property type="molecule type" value="Genomic_DNA"/>
</dbReference>
<dbReference type="GO" id="GO:0005886">
    <property type="term" value="C:plasma membrane"/>
    <property type="evidence" value="ECO:0007669"/>
    <property type="project" value="TreeGrafter"/>
</dbReference>
<dbReference type="InterPro" id="IPR013786">
    <property type="entry name" value="AcylCoA_DH/ox_N"/>
</dbReference>
<dbReference type="RefSeq" id="WP_180916150.1">
    <property type="nucleotide sequence ID" value="NZ_CP059165.1"/>
</dbReference>
<dbReference type="InterPro" id="IPR009075">
    <property type="entry name" value="AcylCo_DH/oxidase_C"/>
</dbReference>
<accession>A0A7D6I8X5</accession>
<dbReference type="Gene3D" id="1.20.140.10">
    <property type="entry name" value="Butyryl-CoA Dehydrogenase, subunit A, domain 3"/>
    <property type="match status" value="1"/>
</dbReference>
<comment type="similarity">
    <text evidence="2 6">Belongs to the acyl-CoA dehydrogenase family.</text>
</comment>
<dbReference type="GO" id="GO:0050660">
    <property type="term" value="F:flavin adenine dinucleotide binding"/>
    <property type="evidence" value="ECO:0007669"/>
    <property type="project" value="InterPro"/>
</dbReference>
<evidence type="ECO:0000256" key="5">
    <source>
        <dbReference type="ARBA" id="ARBA00023002"/>
    </source>
</evidence>
<evidence type="ECO:0000259" key="9">
    <source>
        <dbReference type="Pfam" id="PF02771"/>
    </source>
</evidence>
<dbReference type="Proteomes" id="UP000510682">
    <property type="component" value="Chromosome"/>
</dbReference>
<reference evidence="10 11" key="2">
    <citation type="submission" date="2020-07" db="EMBL/GenBank/DDBJ databases">
        <authorList>
            <person name="Yu X."/>
        </authorList>
    </citation>
    <scope>NUCLEOTIDE SEQUENCE [LARGE SCALE GENOMIC DNA]</scope>
    <source>
        <strain evidence="11">24</strain>
    </source>
</reference>
<dbReference type="KEGG" id="mgor:H0P51_00655"/>
<dbReference type="InterPro" id="IPR006091">
    <property type="entry name" value="Acyl-CoA_Oxase/DH_mid-dom"/>
</dbReference>
<name>A0A7D6I8X5_9MYCO</name>
<dbReference type="Pfam" id="PF02770">
    <property type="entry name" value="Acyl-CoA_dh_M"/>
    <property type="match status" value="1"/>
</dbReference>
<keyword evidence="4 6" id="KW-0274">FAD</keyword>
<evidence type="ECO:0000256" key="2">
    <source>
        <dbReference type="ARBA" id="ARBA00009347"/>
    </source>
</evidence>
<evidence type="ECO:0000313" key="11">
    <source>
        <dbReference type="Proteomes" id="UP000510682"/>
    </source>
</evidence>
<dbReference type="PANTHER" id="PTHR43292:SF4">
    <property type="entry name" value="ACYL-COA DEHYDROGENASE FADE34"/>
    <property type="match status" value="1"/>
</dbReference>
<evidence type="ECO:0000256" key="6">
    <source>
        <dbReference type="RuleBase" id="RU362125"/>
    </source>
</evidence>
<evidence type="ECO:0000256" key="4">
    <source>
        <dbReference type="ARBA" id="ARBA00022827"/>
    </source>
</evidence>
<dbReference type="InterPro" id="IPR036250">
    <property type="entry name" value="AcylCo_DH-like_C"/>
</dbReference>
<comment type="cofactor">
    <cofactor evidence="1 6">
        <name>FAD</name>
        <dbReference type="ChEBI" id="CHEBI:57692"/>
    </cofactor>
</comment>
<dbReference type="PROSITE" id="PS00072">
    <property type="entry name" value="ACYL_COA_DH_1"/>
    <property type="match status" value="1"/>
</dbReference>
<dbReference type="Pfam" id="PF02771">
    <property type="entry name" value="Acyl-CoA_dh_N"/>
    <property type="match status" value="1"/>
</dbReference>
<dbReference type="Gene3D" id="1.10.540.10">
    <property type="entry name" value="Acyl-CoA dehydrogenase/oxidase, N-terminal domain"/>
    <property type="match status" value="1"/>
</dbReference>
<feature type="domain" description="Acyl-CoA dehydrogenase/oxidase N-terminal" evidence="9">
    <location>
        <begin position="16"/>
        <end position="123"/>
    </location>
</feature>
<keyword evidence="11" id="KW-1185">Reference proteome</keyword>
<dbReference type="SUPFAM" id="SSF56645">
    <property type="entry name" value="Acyl-CoA dehydrogenase NM domain-like"/>
    <property type="match status" value="1"/>
</dbReference>
<feature type="domain" description="Acyl-CoA oxidase/dehydrogenase middle" evidence="8">
    <location>
        <begin position="127"/>
        <end position="220"/>
    </location>
</feature>
<evidence type="ECO:0000259" key="7">
    <source>
        <dbReference type="Pfam" id="PF00441"/>
    </source>
</evidence>
<keyword evidence="5 6" id="KW-0560">Oxidoreductase</keyword>
<keyword evidence="3 6" id="KW-0285">Flavoprotein</keyword>
<dbReference type="PANTHER" id="PTHR43292">
    <property type="entry name" value="ACYL-COA DEHYDROGENASE"/>
    <property type="match status" value="1"/>
</dbReference>
<dbReference type="GO" id="GO:0003995">
    <property type="term" value="F:acyl-CoA dehydrogenase activity"/>
    <property type="evidence" value="ECO:0007669"/>
    <property type="project" value="InterPro"/>
</dbReference>
<dbReference type="InterPro" id="IPR006089">
    <property type="entry name" value="Acyl-CoA_DH_CS"/>
</dbReference>
<proteinExistence type="inferred from homology"/>
<evidence type="ECO:0000313" key="10">
    <source>
        <dbReference type="EMBL" id="QLL07577.1"/>
    </source>
</evidence>